<protein>
    <recommendedName>
        <fullName evidence="4">MYXO-CTERM domain-containing protein</fullName>
    </recommendedName>
</protein>
<dbReference type="Proteomes" id="UP001596201">
    <property type="component" value="Unassembled WGS sequence"/>
</dbReference>
<evidence type="ECO:0008006" key="4">
    <source>
        <dbReference type="Google" id="ProtNLM"/>
    </source>
</evidence>
<feature type="transmembrane region" description="Helical" evidence="1">
    <location>
        <begin position="23"/>
        <end position="56"/>
    </location>
</feature>
<keyword evidence="1" id="KW-0812">Transmembrane</keyword>
<proteinExistence type="predicted"/>
<dbReference type="EMBL" id="JBHSKX010000001">
    <property type="protein sequence ID" value="MFC5366818.1"/>
    <property type="molecule type" value="Genomic_DNA"/>
</dbReference>
<dbReference type="AlphaFoldDB" id="A0ABD5RA44"/>
<keyword evidence="1" id="KW-0472">Membrane</keyword>
<evidence type="ECO:0000313" key="3">
    <source>
        <dbReference type="Proteomes" id="UP001596201"/>
    </source>
</evidence>
<sequence length="84" mass="8922">MRLPARTHGTDAPPVRRTLAGTLFLAGLLVVGLLAVSAPAVLAGLFLAAAVAVAVLRAVRRHRRRLGRQPRRVCVPHTNVCIDA</sequence>
<keyword evidence="3" id="KW-1185">Reference proteome</keyword>
<gene>
    <name evidence="2" type="ORF">ACFPJ5_07685</name>
</gene>
<keyword evidence="1" id="KW-1133">Transmembrane helix</keyword>
<evidence type="ECO:0000313" key="2">
    <source>
        <dbReference type="EMBL" id="MFC5366818.1"/>
    </source>
</evidence>
<evidence type="ECO:0000256" key="1">
    <source>
        <dbReference type="SAM" id="Phobius"/>
    </source>
</evidence>
<name>A0ABD5RA44_9EURY</name>
<accession>A0ABD5RA44</accession>
<comment type="caution">
    <text evidence="2">The sequence shown here is derived from an EMBL/GenBank/DDBJ whole genome shotgun (WGS) entry which is preliminary data.</text>
</comment>
<organism evidence="2 3">
    <name type="scientific">Salinirubrum litoreum</name>
    <dbReference type="NCBI Taxonomy" id="1126234"/>
    <lineage>
        <taxon>Archaea</taxon>
        <taxon>Methanobacteriati</taxon>
        <taxon>Methanobacteriota</taxon>
        <taxon>Stenosarchaea group</taxon>
        <taxon>Halobacteria</taxon>
        <taxon>Halobacteriales</taxon>
        <taxon>Haloferacaceae</taxon>
        <taxon>Salinirubrum</taxon>
    </lineage>
</organism>
<dbReference type="RefSeq" id="WP_227227846.1">
    <property type="nucleotide sequence ID" value="NZ_JAJCVJ010000001.1"/>
</dbReference>
<reference evidence="2 3" key="1">
    <citation type="journal article" date="2019" name="Int. J. Syst. Evol. Microbiol.">
        <title>The Global Catalogue of Microorganisms (GCM) 10K type strain sequencing project: providing services to taxonomists for standard genome sequencing and annotation.</title>
        <authorList>
            <consortium name="The Broad Institute Genomics Platform"/>
            <consortium name="The Broad Institute Genome Sequencing Center for Infectious Disease"/>
            <person name="Wu L."/>
            <person name="Ma J."/>
        </authorList>
    </citation>
    <scope>NUCLEOTIDE SEQUENCE [LARGE SCALE GENOMIC DNA]</scope>
    <source>
        <strain evidence="2 3">CGMCC 1.12237</strain>
    </source>
</reference>